<accession>A0ABR2HDJ5</accession>
<keyword evidence="5" id="KW-0326">Glycosidase</keyword>
<comment type="caution">
    <text evidence="8">The sequence shown here is derived from an EMBL/GenBank/DDBJ whole genome shotgun (WGS) entry which is preliminary data.</text>
</comment>
<evidence type="ECO:0000313" key="8">
    <source>
        <dbReference type="EMBL" id="KAK8845115.1"/>
    </source>
</evidence>
<dbReference type="SUPFAM" id="SSF55545">
    <property type="entry name" value="beta-N-acetylhexosaminidase-like domain"/>
    <property type="match status" value="1"/>
</dbReference>
<dbReference type="PRINTS" id="PR00738">
    <property type="entry name" value="GLHYDRLASE20"/>
</dbReference>
<evidence type="ECO:0000256" key="5">
    <source>
        <dbReference type="ARBA" id="ARBA00023295"/>
    </source>
</evidence>
<dbReference type="Pfam" id="PF02838">
    <property type="entry name" value="Glyco_hydro_20b"/>
    <property type="match status" value="1"/>
</dbReference>
<evidence type="ECO:0000256" key="4">
    <source>
        <dbReference type="ARBA" id="ARBA00022801"/>
    </source>
</evidence>
<dbReference type="InterPro" id="IPR015882">
    <property type="entry name" value="HEX_bac_N"/>
</dbReference>
<evidence type="ECO:0000259" key="7">
    <source>
        <dbReference type="Pfam" id="PF02838"/>
    </source>
</evidence>
<gene>
    <name evidence="8" type="ORF">M9Y10_021295</name>
</gene>
<organism evidence="8 9">
    <name type="scientific">Tritrichomonas musculus</name>
    <dbReference type="NCBI Taxonomy" id="1915356"/>
    <lineage>
        <taxon>Eukaryota</taxon>
        <taxon>Metamonada</taxon>
        <taxon>Parabasalia</taxon>
        <taxon>Tritrichomonadida</taxon>
        <taxon>Tritrichomonadidae</taxon>
        <taxon>Tritrichomonas</taxon>
    </lineage>
</organism>
<evidence type="ECO:0000256" key="2">
    <source>
        <dbReference type="ARBA" id="ARBA00006285"/>
    </source>
</evidence>
<dbReference type="EMBL" id="JAPFFF010000031">
    <property type="protein sequence ID" value="KAK8845115.1"/>
    <property type="molecule type" value="Genomic_DNA"/>
</dbReference>
<keyword evidence="9" id="KW-1185">Reference proteome</keyword>
<dbReference type="Gene3D" id="3.20.20.80">
    <property type="entry name" value="Glycosidases"/>
    <property type="match status" value="1"/>
</dbReference>
<dbReference type="Gene3D" id="3.30.379.10">
    <property type="entry name" value="Chitobiase/beta-hexosaminidase domain 2-like"/>
    <property type="match status" value="1"/>
</dbReference>
<dbReference type="PANTHER" id="PTHR22600:SF57">
    <property type="entry name" value="BETA-N-ACETYLHEXOSAMINIDASE"/>
    <property type="match status" value="1"/>
</dbReference>
<feature type="domain" description="Beta-hexosaminidase bacterial type N-terminal" evidence="7">
    <location>
        <begin position="12"/>
        <end position="146"/>
    </location>
</feature>
<dbReference type="Proteomes" id="UP001470230">
    <property type="component" value="Unassembled WGS sequence"/>
</dbReference>
<dbReference type="InterPro" id="IPR017853">
    <property type="entry name" value="GH"/>
</dbReference>
<dbReference type="InterPro" id="IPR025705">
    <property type="entry name" value="Beta_hexosaminidase_sua/sub"/>
</dbReference>
<sequence length="646" mass="73248">MFFVFLSFIISKPTIIPEPVEFNVYDGQFVLKNNSLITYEESFSGSKEVAEFAAQQLSASTGYSFKLSNQPAGSGIHFGLSNSMTNKEGYLLFNDDSVVYISASTRNGLFYGFQSFLQLMPKEIYSSSPNTKNIEWTAPIVSITDYPRFEWRGFMIDSARHFFNVTVVKNIIDAASHYKLNTFHWHLTDDQGWRLEIKKYPTLTSIGSYRESSPMQWAHIIPDNVPYGPYYYTEEEVQDIIEYSRLRGITIVPEIDMPGHTLSLLASNPEFSCTGGPFKVATTWGVMTDVLCAGNDEAISFVKSILDEVVRIFPGNYIHVGGDECTKTRWKKCSKCQKRIKDEGLKNEDELETWFIDNIANYIETKGRHCIGWDEIMKGKLPEKAAIMSWTGTEAGEKAAEQGRNVVMTPSNILYLDYHQFGASEKYEHIGDPLPNHNPMYNIYMYNPTEKISEDKQKYILGCAGNIWSEYIYMDKEDIDYKAFPRLVALAESSWTPLEKKDWLRFLSNLGVSQLDKIRQMGILAAPIQLGTIPTWIKGDFAENKYYYAEWDISGALNTMMNYQIAFIHTSGVSKLKIRNVHLKYAGISVSSDNHDGTASFDDAENNVYNVHPHIPFVAGSVTISAELKCENGTDTSGVIYIYPVN</sequence>
<protein>
    <recommendedName>
        <fullName evidence="3">beta-N-acetylhexosaminidase</fullName>
        <ecNumber evidence="3">3.2.1.52</ecNumber>
    </recommendedName>
</protein>
<feature type="domain" description="Glycoside hydrolase family 20 catalytic" evidence="6">
    <location>
        <begin position="149"/>
        <end position="497"/>
    </location>
</feature>
<evidence type="ECO:0000259" key="6">
    <source>
        <dbReference type="Pfam" id="PF00728"/>
    </source>
</evidence>
<evidence type="ECO:0000256" key="3">
    <source>
        <dbReference type="ARBA" id="ARBA00012663"/>
    </source>
</evidence>
<dbReference type="PANTHER" id="PTHR22600">
    <property type="entry name" value="BETA-HEXOSAMINIDASE"/>
    <property type="match status" value="1"/>
</dbReference>
<name>A0ABR2HDJ5_9EUKA</name>
<dbReference type="EC" id="3.2.1.52" evidence="3"/>
<proteinExistence type="inferred from homology"/>
<comment type="similarity">
    <text evidence="2">Belongs to the glycosyl hydrolase 20 family.</text>
</comment>
<comment type="catalytic activity">
    <reaction evidence="1">
        <text>Hydrolysis of terminal non-reducing N-acetyl-D-hexosamine residues in N-acetyl-beta-D-hexosaminides.</text>
        <dbReference type="EC" id="3.2.1.52"/>
    </reaction>
</comment>
<dbReference type="InterPro" id="IPR015883">
    <property type="entry name" value="Glyco_hydro_20_cat"/>
</dbReference>
<dbReference type="SUPFAM" id="SSF51445">
    <property type="entry name" value="(Trans)glycosidases"/>
    <property type="match status" value="1"/>
</dbReference>
<evidence type="ECO:0000256" key="1">
    <source>
        <dbReference type="ARBA" id="ARBA00001231"/>
    </source>
</evidence>
<reference evidence="8 9" key="1">
    <citation type="submission" date="2024-04" db="EMBL/GenBank/DDBJ databases">
        <title>Tritrichomonas musculus Genome.</title>
        <authorList>
            <person name="Alves-Ferreira E."/>
            <person name="Grigg M."/>
            <person name="Lorenzi H."/>
            <person name="Galac M."/>
        </authorList>
    </citation>
    <scope>NUCLEOTIDE SEQUENCE [LARGE SCALE GENOMIC DNA]</scope>
    <source>
        <strain evidence="8 9">EAF2021</strain>
    </source>
</reference>
<dbReference type="InterPro" id="IPR029018">
    <property type="entry name" value="Hex-like_dom2"/>
</dbReference>
<keyword evidence="4" id="KW-0378">Hydrolase</keyword>
<evidence type="ECO:0000313" key="9">
    <source>
        <dbReference type="Proteomes" id="UP001470230"/>
    </source>
</evidence>
<dbReference type="Pfam" id="PF00728">
    <property type="entry name" value="Glyco_hydro_20"/>
    <property type="match status" value="1"/>
</dbReference>
<dbReference type="CDD" id="cd06563">
    <property type="entry name" value="GH20_chitobiase-like"/>
    <property type="match status" value="1"/>
</dbReference>